<dbReference type="InterPro" id="IPR050660">
    <property type="entry name" value="NEK_Ser/Thr_kinase"/>
</dbReference>
<feature type="non-terminal residue" evidence="13">
    <location>
        <position position="1"/>
    </location>
</feature>
<dbReference type="GO" id="GO:0004674">
    <property type="term" value="F:protein serine/threonine kinase activity"/>
    <property type="evidence" value="ECO:0007669"/>
    <property type="project" value="UniProtKB-KW"/>
</dbReference>
<evidence type="ECO:0000256" key="5">
    <source>
        <dbReference type="ARBA" id="ARBA00022741"/>
    </source>
</evidence>
<comment type="catalytic activity">
    <reaction evidence="8">
        <text>L-threonyl-[protein] + ATP = O-phospho-L-threonyl-[protein] + ADP + H(+)</text>
        <dbReference type="Rhea" id="RHEA:46608"/>
        <dbReference type="Rhea" id="RHEA-COMP:11060"/>
        <dbReference type="Rhea" id="RHEA-COMP:11605"/>
        <dbReference type="ChEBI" id="CHEBI:15378"/>
        <dbReference type="ChEBI" id="CHEBI:30013"/>
        <dbReference type="ChEBI" id="CHEBI:30616"/>
        <dbReference type="ChEBI" id="CHEBI:61977"/>
        <dbReference type="ChEBI" id="CHEBI:456216"/>
        <dbReference type="EC" id="2.7.11.1"/>
    </reaction>
</comment>
<comment type="similarity">
    <text evidence="1">Belongs to the protein kinase superfamily. NEK Ser/Thr protein kinase family. NIMA subfamily.</text>
</comment>
<evidence type="ECO:0000256" key="2">
    <source>
        <dbReference type="ARBA" id="ARBA00012513"/>
    </source>
</evidence>
<keyword evidence="6" id="KW-0418">Kinase</keyword>
<dbReference type="Pfam" id="PF00069">
    <property type="entry name" value="Pkinase"/>
    <property type="match status" value="1"/>
</dbReference>
<dbReference type="PANTHER" id="PTHR43671:SF98">
    <property type="entry name" value="SERINE_THREONINE-PROTEIN KINASE NEK11"/>
    <property type="match status" value="1"/>
</dbReference>
<dbReference type="InterPro" id="IPR017441">
    <property type="entry name" value="Protein_kinase_ATP_BS"/>
</dbReference>
<evidence type="ECO:0000256" key="11">
    <source>
        <dbReference type="SAM" id="MobiDB-lite"/>
    </source>
</evidence>
<feature type="compositionally biased region" description="Polar residues" evidence="11">
    <location>
        <begin position="361"/>
        <end position="371"/>
    </location>
</feature>
<evidence type="ECO:0000256" key="7">
    <source>
        <dbReference type="ARBA" id="ARBA00022840"/>
    </source>
</evidence>
<accession>A0AAE0KR85</accession>
<dbReference type="EC" id="2.7.11.1" evidence="2"/>
<organism evidence="13 14">
    <name type="scientific">Cymbomonas tetramitiformis</name>
    <dbReference type="NCBI Taxonomy" id="36881"/>
    <lineage>
        <taxon>Eukaryota</taxon>
        <taxon>Viridiplantae</taxon>
        <taxon>Chlorophyta</taxon>
        <taxon>Pyramimonadophyceae</taxon>
        <taxon>Pyramimonadales</taxon>
        <taxon>Pyramimonadaceae</taxon>
        <taxon>Cymbomonas</taxon>
    </lineage>
</organism>
<gene>
    <name evidence="13" type="ORF">CYMTET_33076</name>
</gene>
<feature type="compositionally biased region" description="Basic and acidic residues" evidence="11">
    <location>
        <begin position="346"/>
        <end position="359"/>
    </location>
</feature>
<sequence>QHLFSPSTTSPQQGKEERYTKLAKIGKGSFGTVYKVAEKAGVESSDGLPQLYAMKCIPVPARAVAGPDGSEDGVRSVDYNEDDMWCRARREAVLLQGLRHPGVVFCREAFVAELGESGGPELCLVMELCTGGSLEGVIKQASEPLPEHQVVEYLLSLLEALAHLHEQNVVHRDIKPANIFVTKHGSLKLGDFGLAKHITASERQTHCGTPLFMPPEMSPYVTGEQTSKVDIWSLGCVLSFLCNRRMKLDPEARRIPVPLYSSWLQDLFWTMMQHDPACRPTAADLLSAIRYQCGQYSSQYLPAPQQQVGGCYKKHVSIRELASTSETSPKEGGMHAKIDPAGSTHLQHEDLQHEEKLKQACDTSSSATHQQVPEPCESGAAEHVTLPIPRTSAETEDWKIKMKMYEKEIRWLRECAAERRAQIQKEKKDAKEKRMMYKQEIRQLRECATKKDAKIKMEFRHKQEIREEIQQLRKSVAEREGEISALRQYSSEQSAEVQRLKEDAVEYEAEVQRLKEDAVGMRQKSSGLKRMPWSMRQKSSGSKVG</sequence>
<evidence type="ECO:0000256" key="1">
    <source>
        <dbReference type="ARBA" id="ARBA00010886"/>
    </source>
</evidence>
<evidence type="ECO:0000313" key="14">
    <source>
        <dbReference type="Proteomes" id="UP001190700"/>
    </source>
</evidence>
<dbReference type="PANTHER" id="PTHR43671">
    <property type="entry name" value="SERINE/THREONINE-PROTEIN KINASE NEK"/>
    <property type="match status" value="1"/>
</dbReference>
<keyword evidence="5 10" id="KW-0547">Nucleotide-binding</keyword>
<dbReference type="PROSITE" id="PS00107">
    <property type="entry name" value="PROTEIN_KINASE_ATP"/>
    <property type="match status" value="1"/>
</dbReference>
<dbReference type="InterPro" id="IPR000719">
    <property type="entry name" value="Prot_kinase_dom"/>
</dbReference>
<evidence type="ECO:0000256" key="6">
    <source>
        <dbReference type="ARBA" id="ARBA00022777"/>
    </source>
</evidence>
<protein>
    <recommendedName>
        <fullName evidence="2">non-specific serine/threonine protein kinase</fullName>
        <ecNumber evidence="2">2.7.11.1</ecNumber>
    </recommendedName>
</protein>
<comment type="caution">
    <text evidence="13">The sequence shown here is derived from an EMBL/GenBank/DDBJ whole genome shotgun (WGS) entry which is preliminary data.</text>
</comment>
<dbReference type="GO" id="GO:0005524">
    <property type="term" value="F:ATP binding"/>
    <property type="evidence" value="ECO:0007669"/>
    <property type="project" value="UniProtKB-UniRule"/>
</dbReference>
<evidence type="ECO:0000259" key="12">
    <source>
        <dbReference type="PROSITE" id="PS50011"/>
    </source>
</evidence>
<dbReference type="PROSITE" id="PS00108">
    <property type="entry name" value="PROTEIN_KINASE_ST"/>
    <property type="match status" value="1"/>
</dbReference>
<dbReference type="AlphaFoldDB" id="A0AAE0KR85"/>
<feature type="compositionally biased region" description="Polar residues" evidence="11">
    <location>
        <begin position="536"/>
        <end position="545"/>
    </location>
</feature>
<evidence type="ECO:0000256" key="10">
    <source>
        <dbReference type="PROSITE-ProRule" id="PRU10141"/>
    </source>
</evidence>
<dbReference type="InterPro" id="IPR011009">
    <property type="entry name" value="Kinase-like_dom_sf"/>
</dbReference>
<feature type="region of interest" description="Disordered" evidence="11">
    <location>
        <begin position="323"/>
        <end position="389"/>
    </location>
</feature>
<dbReference type="SUPFAM" id="SSF56112">
    <property type="entry name" value="Protein kinase-like (PK-like)"/>
    <property type="match status" value="1"/>
</dbReference>
<evidence type="ECO:0000313" key="13">
    <source>
        <dbReference type="EMBL" id="KAK3257851.1"/>
    </source>
</evidence>
<feature type="region of interest" description="Disordered" evidence="11">
    <location>
        <begin position="518"/>
        <end position="545"/>
    </location>
</feature>
<keyword evidence="7 10" id="KW-0067">ATP-binding</keyword>
<evidence type="ECO:0000256" key="3">
    <source>
        <dbReference type="ARBA" id="ARBA00022527"/>
    </source>
</evidence>
<dbReference type="Proteomes" id="UP001190700">
    <property type="component" value="Unassembled WGS sequence"/>
</dbReference>
<comment type="catalytic activity">
    <reaction evidence="9">
        <text>L-seryl-[protein] + ATP = O-phospho-L-seryl-[protein] + ADP + H(+)</text>
        <dbReference type="Rhea" id="RHEA:17989"/>
        <dbReference type="Rhea" id="RHEA-COMP:9863"/>
        <dbReference type="Rhea" id="RHEA-COMP:11604"/>
        <dbReference type="ChEBI" id="CHEBI:15378"/>
        <dbReference type="ChEBI" id="CHEBI:29999"/>
        <dbReference type="ChEBI" id="CHEBI:30616"/>
        <dbReference type="ChEBI" id="CHEBI:83421"/>
        <dbReference type="ChEBI" id="CHEBI:456216"/>
        <dbReference type="EC" id="2.7.11.1"/>
    </reaction>
</comment>
<feature type="compositionally biased region" description="Basic and acidic residues" evidence="11">
    <location>
        <begin position="328"/>
        <end position="338"/>
    </location>
</feature>
<keyword evidence="4" id="KW-0808">Transferase</keyword>
<dbReference type="InterPro" id="IPR008271">
    <property type="entry name" value="Ser/Thr_kinase_AS"/>
</dbReference>
<evidence type="ECO:0000256" key="4">
    <source>
        <dbReference type="ARBA" id="ARBA00022679"/>
    </source>
</evidence>
<evidence type="ECO:0000256" key="9">
    <source>
        <dbReference type="ARBA" id="ARBA00048679"/>
    </source>
</evidence>
<keyword evidence="14" id="KW-1185">Reference proteome</keyword>
<dbReference type="Gene3D" id="1.10.510.10">
    <property type="entry name" value="Transferase(Phosphotransferase) domain 1"/>
    <property type="match status" value="1"/>
</dbReference>
<feature type="binding site" evidence="10">
    <location>
        <position position="55"/>
    </location>
    <ligand>
        <name>ATP</name>
        <dbReference type="ChEBI" id="CHEBI:30616"/>
    </ligand>
</feature>
<reference evidence="13 14" key="1">
    <citation type="journal article" date="2015" name="Genome Biol. Evol.">
        <title>Comparative Genomics of a Bacterivorous Green Alga Reveals Evolutionary Causalities and Consequences of Phago-Mixotrophic Mode of Nutrition.</title>
        <authorList>
            <person name="Burns J.A."/>
            <person name="Paasch A."/>
            <person name="Narechania A."/>
            <person name="Kim E."/>
        </authorList>
    </citation>
    <scope>NUCLEOTIDE SEQUENCE [LARGE SCALE GENOMIC DNA]</scope>
    <source>
        <strain evidence="13 14">PLY_AMNH</strain>
    </source>
</reference>
<dbReference type="SMART" id="SM00220">
    <property type="entry name" value="S_TKc"/>
    <property type="match status" value="1"/>
</dbReference>
<dbReference type="PROSITE" id="PS50011">
    <property type="entry name" value="PROTEIN_KINASE_DOM"/>
    <property type="match status" value="1"/>
</dbReference>
<feature type="domain" description="Protein kinase" evidence="12">
    <location>
        <begin position="19"/>
        <end position="301"/>
    </location>
</feature>
<keyword evidence="3" id="KW-0723">Serine/threonine-protein kinase</keyword>
<name>A0AAE0KR85_9CHLO</name>
<proteinExistence type="inferred from homology"/>
<dbReference type="EMBL" id="LGRX02020055">
    <property type="protein sequence ID" value="KAK3257851.1"/>
    <property type="molecule type" value="Genomic_DNA"/>
</dbReference>
<evidence type="ECO:0000256" key="8">
    <source>
        <dbReference type="ARBA" id="ARBA00047899"/>
    </source>
</evidence>